<name>A0A5C6UKP0_9SPHN</name>
<dbReference type="GO" id="GO:0022625">
    <property type="term" value="C:cytosolic large ribosomal subunit"/>
    <property type="evidence" value="ECO:0007669"/>
    <property type="project" value="TreeGrafter"/>
</dbReference>
<dbReference type="PANTHER" id="PTHR13528:SF2">
    <property type="entry name" value="LARGE RIBOSOMAL SUBUNIT PROTEIN BL28M"/>
    <property type="match status" value="1"/>
</dbReference>
<dbReference type="GO" id="GO:0006412">
    <property type="term" value="P:translation"/>
    <property type="evidence" value="ECO:0007669"/>
    <property type="project" value="UniProtKB-UniRule"/>
</dbReference>
<organism evidence="6 7">
    <name type="scientific">Flavisphingopyxis soli</name>
    <dbReference type="NCBI Taxonomy" id="2601267"/>
    <lineage>
        <taxon>Bacteria</taxon>
        <taxon>Pseudomonadati</taxon>
        <taxon>Pseudomonadota</taxon>
        <taxon>Alphaproteobacteria</taxon>
        <taxon>Sphingomonadales</taxon>
        <taxon>Sphingopyxidaceae</taxon>
        <taxon>Flavisphingopyxis</taxon>
    </lineage>
</organism>
<reference evidence="6 7" key="1">
    <citation type="submission" date="2019-08" db="EMBL/GenBank/DDBJ databases">
        <title>Sphingorhabdus soil sp. nov., isolated from arctic soil.</title>
        <authorList>
            <person name="Liu Y."/>
        </authorList>
    </citation>
    <scope>NUCLEOTIDE SEQUENCE [LARGE SCALE GENOMIC DNA]</scope>
    <source>
        <strain evidence="6 7">D-2Q-5-6</strain>
    </source>
</reference>
<evidence type="ECO:0000256" key="2">
    <source>
        <dbReference type="ARBA" id="ARBA00022980"/>
    </source>
</evidence>
<dbReference type="SUPFAM" id="SSF143800">
    <property type="entry name" value="L28p-like"/>
    <property type="match status" value="1"/>
</dbReference>
<evidence type="ECO:0000256" key="3">
    <source>
        <dbReference type="ARBA" id="ARBA00023274"/>
    </source>
</evidence>
<keyword evidence="3 5" id="KW-0687">Ribonucleoprotein</keyword>
<dbReference type="RefSeq" id="WP_147121518.1">
    <property type="nucleotide sequence ID" value="NZ_VOPY01000001.1"/>
</dbReference>
<sequence>MARICELTGKGRMVGNNVSHANNKTKRTFLPNLQNVTLLSDKLERGVKLRVSTSGLRSVEHNGGLDNWLVKTSDAKLSDRARKLKREIMKKDGAAAA</sequence>
<dbReference type="Gene3D" id="2.30.170.40">
    <property type="entry name" value="Ribosomal protein L28/L24"/>
    <property type="match status" value="1"/>
</dbReference>
<dbReference type="InterPro" id="IPR034704">
    <property type="entry name" value="Ribosomal_bL28/bL31-like_sf"/>
</dbReference>
<protein>
    <recommendedName>
        <fullName evidence="4 5">Large ribosomal subunit protein bL28</fullName>
    </recommendedName>
</protein>
<dbReference type="AlphaFoldDB" id="A0A5C6UKP0"/>
<evidence type="ECO:0000256" key="1">
    <source>
        <dbReference type="ARBA" id="ARBA00008760"/>
    </source>
</evidence>
<dbReference type="PANTHER" id="PTHR13528">
    <property type="entry name" value="39S RIBOSOMAL PROTEIN L28, MITOCHONDRIAL"/>
    <property type="match status" value="1"/>
</dbReference>
<comment type="caution">
    <text evidence="6">The sequence shown here is derived from an EMBL/GenBank/DDBJ whole genome shotgun (WGS) entry which is preliminary data.</text>
</comment>
<comment type="similarity">
    <text evidence="1 5">Belongs to the bacterial ribosomal protein bL28 family.</text>
</comment>
<evidence type="ECO:0000256" key="5">
    <source>
        <dbReference type="HAMAP-Rule" id="MF_00373"/>
    </source>
</evidence>
<evidence type="ECO:0000313" key="6">
    <source>
        <dbReference type="EMBL" id="TXC73682.1"/>
    </source>
</evidence>
<dbReference type="Proteomes" id="UP000321129">
    <property type="component" value="Unassembled WGS sequence"/>
</dbReference>
<accession>A0A5C6UKP0</accession>
<keyword evidence="7" id="KW-1185">Reference proteome</keyword>
<dbReference type="OrthoDB" id="9805609at2"/>
<dbReference type="NCBIfam" id="TIGR00009">
    <property type="entry name" value="L28"/>
    <property type="match status" value="1"/>
</dbReference>
<evidence type="ECO:0000313" key="7">
    <source>
        <dbReference type="Proteomes" id="UP000321129"/>
    </source>
</evidence>
<dbReference type="InterPro" id="IPR037147">
    <property type="entry name" value="Ribosomal_bL28_sf"/>
</dbReference>
<dbReference type="EMBL" id="VOPY01000001">
    <property type="protein sequence ID" value="TXC73682.1"/>
    <property type="molecule type" value="Genomic_DNA"/>
</dbReference>
<proteinExistence type="inferred from homology"/>
<gene>
    <name evidence="5" type="primary">rpmB</name>
    <name evidence="6" type="ORF">FSZ31_02795</name>
</gene>
<evidence type="ECO:0000256" key="4">
    <source>
        <dbReference type="ARBA" id="ARBA00035174"/>
    </source>
</evidence>
<dbReference type="GO" id="GO:0003735">
    <property type="term" value="F:structural constituent of ribosome"/>
    <property type="evidence" value="ECO:0007669"/>
    <property type="project" value="InterPro"/>
</dbReference>
<dbReference type="InterPro" id="IPR001383">
    <property type="entry name" value="Ribosomal_bL28_bact-type"/>
</dbReference>
<keyword evidence="2 5" id="KW-0689">Ribosomal protein</keyword>
<dbReference type="Pfam" id="PF00830">
    <property type="entry name" value="Ribosomal_L28"/>
    <property type="match status" value="1"/>
</dbReference>
<dbReference type="InterPro" id="IPR026569">
    <property type="entry name" value="Ribosomal_bL28"/>
</dbReference>
<dbReference type="HAMAP" id="MF_00373">
    <property type="entry name" value="Ribosomal_bL28"/>
    <property type="match status" value="1"/>
</dbReference>